<evidence type="ECO:0000313" key="3">
    <source>
        <dbReference type="Proteomes" id="UP000799779"/>
    </source>
</evidence>
<feature type="region of interest" description="Disordered" evidence="1">
    <location>
        <begin position="122"/>
        <end position="142"/>
    </location>
</feature>
<feature type="compositionally biased region" description="Basic residues" evidence="1">
    <location>
        <begin position="372"/>
        <end position="381"/>
    </location>
</feature>
<reference evidence="2" key="1">
    <citation type="journal article" date="2020" name="Stud. Mycol.">
        <title>101 Dothideomycetes genomes: a test case for predicting lifestyles and emergence of pathogens.</title>
        <authorList>
            <person name="Haridas S."/>
            <person name="Albert R."/>
            <person name="Binder M."/>
            <person name="Bloem J."/>
            <person name="Labutti K."/>
            <person name="Salamov A."/>
            <person name="Andreopoulos B."/>
            <person name="Baker S."/>
            <person name="Barry K."/>
            <person name="Bills G."/>
            <person name="Bluhm B."/>
            <person name="Cannon C."/>
            <person name="Castanera R."/>
            <person name="Culley D."/>
            <person name="Daum C."/>
            <person name="Ezra D."/>
            <person name="Gonzalez J."/>
            <person name="Henrissat B."/>
            <person name="Kuo A."/>
            <person name="Liang C."/>
            <person name="Lipzen A."/>
            <person name="Lutzoni F."/>
            <person name="Magnuson J."/>
            <person name="Mondo S."/>
            <person name="Nolan M."/>
            <person name="Ohm R."/>
            <person name="Pangilinan J."/>
            <person name="Park H.-J."/>
            <person name="Ramirez L."/>
            <person name="Alfaro M."/>
            <person name="Sun H."/>
            <person name="Tritt A."/>
            <person name="Yoshinaga Y."/>
            <person name="Zwiers L.-H."/>
            <person name="Turgeon B."/>
            <person name="Goodwin S."/>
            <person name="Spatafora J."/>
            <person name="Crous P."/>
            <person name="Grigoriev I."/>
        </authorList>
    </citation>
    <scope>NUCLEOTIDE SEQUENCE</scope>
    <source>
        <strain evidence="2">CBS 123094</strain>
    </source>
</reference>
<sequence>MSCTHIYMMYVCMYVRCGEQADARCRGPGCSGRGGRRTGAFLTAWPRCRHVPGQPRATWWWWWWWWWWCWVRRLSAASLGVGGVMCSRSAAAALKHNGAWQPGRRARFRRFRREPAKGPRPVFWPIGESGPGASSRRGRANDVRPASRAANWAEASGSLAGRIWSISLAQARRIHLHRGAAILSSAALPPPKSPAHRTRPSPLPAVPSVCTRCLQVPHARSPALAPPSSPPQSSAPRSIRPPWQPLAHSSPAPSPAAASWSLAESRGPLVQQQLVSCATRLETSPSLFVSASWQMPMLYHRSRPLHHRPRARGSPANSLAAPRLESRSAATLPAARAEKHAPSRRQHHARPLAVASRTRPGTLSSSGFVHTRSPRRPPAKA</sequence>
<dbReference type="Proteomes" id="UP000799779">
    <property type="component" value="Unassembled WGS sequence"/>
</dbReference>
<feature type="compositionally biased region" description="Low complexity" evidence="1">
    <location>
        <begin position="231"/>
        <end position="260"/>
    </location>
</feature>
<feature type="region of interest" description="Disordered" evidence="1">
    <location>
        <begin position="305"/>
        <end position="381"/>
    </location>
</feature>
<evidence type="ECO:0000313" key="2">
    <source>
        <dbReference type="EMBL" id="KAF1997994.1"/>
    </source>
</evidence>
<accession>A0A6A5WAR8</accession>
<dbReference type="EMBL" id="ML977607">
    <property type="protein sequence ID" value="KAF1997994.1"/>
    <property type="molecule type" value="Genomic_DNA"/>
</dbReference>
<name>A0A6A5WAR8_9PLEO</name>
<feature type="compositionally biased region" description="Polar residues" evidence="1">
    <location>
        <begin position="359"/>
        <end position="368"/>
    </location>
</feature>
<proteinExistence type="predicted"/>
<protein>
    <submittedName>
        <fullName evidence="2">Uncharacterized protein</fullName>
    </submittedName>
</protein>
<organism evidence="2 3">
    <name type="scientific">Amniculicola lignicola CBS 123094</name>
    <dbReference type="NCBI Taxonomy" id="1392246"/>
    <lineage>
        <taxon>Eukaryota</taxon>
        <taxon>Fungi</taxon>
        <taxon>Dikarya</taxon>
        <taxon>Ascomycota</taxon>
        <taxon>Pezizomycotina</taxon>
        <taxon>Dothideomycetes</taxon>
        <taxon>Pleosporomycetidae</taxon>
        <taxon>Pleosporales</taxon>
        <taxon>Amniculicolaceae</taxon>
        <taxon>Amniculicola</taxon>
    </lineage>
</organism>
<keyword evidence="3" id="KW-1185">Reference proteome</keyword>
<dbReference type="AlphaFoldDB" id="A0A6A5WAR8"/>
<feature type="region of interest" description="Disordered" evidence="1">
    <location>
        <begin position="220"/>
        <end position="260"/>
    </location>
</feature>
<evidence type="ECO:0000256" key="1">
    <source>
        <dbReference type="SAM" id="MobiDB-lite"/>
    </source>
</evidence>
<gene>
    <name evidence="2" type="ORF">P154DRAFT_264881</name>
</gene>